<name>A0A5D0MZ13_FLESI</name>
<dbReference type="PANTHER" id="PTHR12126">
    <property type="entry name" value="NADH-UBIQUINONE OXIDOREDUCTASE 39 KDA SUBUNIT-RELATED"/>
    <property type="match status" value="1"/>
</dbReference>
<dbReference type="SUPFAM" id="SSF51735">
    <property type="entry name" value="NAD(P)-binding Rossmann-fold domains"/>
    <property type="match status" value="1"/>
</dbReference>
<dbReference type="InterPro" id="IPR016040">
    <property type="entry name" value="NAD(P)-bd_dom"/>
</dbReference>
<protein>
    <submittedName>
        <fullName evidence="2">Complex I NDUFA9 subunit family protein</fullName>
    </submittedName>
</protein>
<dbReference type="FunFam" id="3.40.50.720:FF:000702">
    <property type="entry name" value="NADH dehydrogenase (Ubiquinone)"/>
    <property type="match status" value="1"/>
</dbReference>
<accession>A0A5D0MZ13</accession>
<dbReference type="PANTHER" id="PTHR12126:SF11">
    <property type="entry name" value="NADH DEHYDROGENASE [UBIQUINONE] 1 ALPHA SUBCOMPLEX SUBUNIT 9, MITOCHONDRIAL"/>
    <property type="match status" value="1"/>
</dbReference>
<dbReference type="Pfam" id="PF13460">
    <property type="entry name" value="NAD_binding_10"/>
    <property type="match status" value="1"/>
</dbReference>
<dbReference type="InterPro" id="IPR036291">
    <property type="entry name" value="NAD(P)-bd_dom_sf"/>
</dbReference>
<dbReference type="Proteomes" id="UP000323337">
    <property type="component" value="Unassembled WGS sequence"/>
</dbReference>
<proteinExistence type="predicted"/>
<reference evidence="2 3" key="1">
    <citation type="submission" date="2019-08" db="EMBL/GenBank/DDBJ databases">
        <title>Genomic characterization of a novel candidate phylum (ARYD3) from a high temperature, high salinity tertiary oil reservoir in north central Oklahoma, USA.</title>
        <authorList>
            <person name="Youssef N.H."/>
            <person name="Yadav A."/>
            <person name="Elshahed M.S."/>
        </authorList>
    </citation>
    <scope>NUCLEOTIDE SEQUENCE [LARGE SCALE GENOMIC DNA]</scope>
    <source>
        <strain evidence="2">ARYD1</strain>
    </source>
</reference>
<evidence type="ECO:0000259" key="1">
    <source>
        <dbReference type="Pfam" id="PF13460"/>
    </source>
</evidence>
<evidence type="ECO:0000313" key="3">
    <source>
        <dbReference type="Proteomes" id="UP000323337"/>
    </source>
</evidence>
<dbReference type="Gene3D" id="3.40.50.720">
    <property type="entry name" value="NAD(P)-binding Rossmann-like Domain"/>
    <property type="match status" value="1"/>
</dbReference>
<comment type="caution">
    <text evidence="2">The sequence shown here is derived from an EMBL/GenBank/DDBJ whole genome shotgun (WGS) entry which is preliminary data.</text>
</comment>
<dbReference type="RefSeq" id="WP_303699881.1">
    <property type="nucleotide sequence ID" value="NZ_VSIV01000004.1"/>
</dbReference>
<sequence length="297" mass="33815">MKDTVFLSGATGFVGNEVLKQLFEKDYRVKVLVRDKEKLKEDLPGIIPVEGDVLDPESFRKEMEDVDTVIHLVGIIREFPSQGITFEKLHFEATKNVVDTAVNNSVKRFIHMSANGARENAITDYHKTKYKAEEYVRNSGLTYTIFRPSLIYGPGDSFVNMLADMIKKLPVFSYFGKGDYKMQPVSVYEVAEVFVESIPVSTMYGKTYSVCGDKVYTYRELLNIIMDVIDKKRLLISVPEAFVSAGIAAFGGFSWFPITRDQFIMLKEGNVCVDNEAFEETNVKKRNMKEMLKTYLS</sequence>
<evidence type="ECO:0000313" key="2">
    <source>
        <dbReference type="EMBL" id="TYB37308.1"/>
    </source>
</evidence>
<organism evidence="2 3">
    <name type="scientific">Flexistipes sinusarabici</name>
    <dbReference type="NCBI Taxonomy" id="2352"/>
    <lineage>
        <taxon>Bacteria</taxon>
        <taxon>Pseudomonadati</taxon>
        <taxon>Deferribacterota</taxon>
        <taxon>Deferribacteres</taxon>
        <taxon>Deferribacterales</taxon>
        <taxon>Flexistipitaceae</taxon>
        <taxon>Flexistipes</taxon>
    </lineage>
</organism>
<dbReference type="CDD" id="cd05271">
    <property type="entry name" value="NDUFA9_like_SDR_a"/>
    <property type="match status" value="1"/>
</dbReference>
<dbReference type="InterPro" id="IPR051207">
    <property type="entry name" value="ComplexI_NDUFA9_subunit"/>
</dbReference>
<gene>
    <name evidence="2" type="ORF">FXF49_00135</name>
</gene>
<dbReference type="GO" id="GO:0044877">
    <property type="term" value="F:protein-containing complex binding"/>
    <property type="evidence" value="ECO:0007669"/>
    <property type="project" value="TreeGrafter"/>
</dbReference>
<dbReference type="AlphaFoldDB" id="A0A5D0MZ13"/>
<feature type="domain" description="NAD(P)-binding" evidence="1">
    <location>
        <begin position="9"/>
        <end position="151"/>
    </location>
</feature>
<dbReference type="EMBL" id="VSIV01000004">
    <property type="protein sequence ID" value="TYB37308.1"/>
    <property type="molecule type" value="Genomic_DNA"/>
</dbReference>